<accession>A0A5B7HI69</accession>
<sequence>MHSYQLHPALTFFTQRSSIMHSRLQPAITRSHPVIIYTCPTTMHSYLHPLITQPSSYPPRSHPAIHSPSPLLLSSWPPFTSHSSPDRNENTRPNNVHNKPCGASPSSAQRDTIAASKHGTSDTRPFSLSPVT</sequence>
<gene>
    <name evidence="2" type="ORF">E2C01_063846</name>
</gene>
<evidence type="ECO:0000256" key="1">
    <source>
        <dbReference type="SAM" id="MobiDB-lite"/>
    </source>
</evidence>
<comment type="caution">
    <text evidence="2">The sequence shown here is derived from an EMBL/GenBank/DDBJ whole genome shotgun (WGS) entry which is preliminary data.</text>
</comment>
<dbReference type="AlphaFoldDB" id="A0A5B7HI69"/>
<dbReference type="Proteomes" id="UP000324222">
    <property type="component" value="Unassembled WGS sequence"/>
</dbReference>
<proteinExistence type="predicted"/>
<feature type="region of interest" description="Disordered" evidence="1">
    <location>
        <begin position="76"/>
        <end position="132"/>
    </location>
</feature>
<keyword evidence="3" id="KW-1185">Reference proteome</keyword>
<dbReference type="EMBL" id="VSRR010029725">
    <property type="protein sequence ID" value="MPC69616.1"/>
    <property type="molecule type" value="Genomic_DNA"/>
</dbReference>
<evidence type="ECO:0000313" key="3">
    <source>
        <dbReference type="Proteomes" id="UP000324222"/>
    </source>
</evidence>
<evidence type="ECO:0000313" key="2">
    <source>
        <dbReference type="EMBL" id="MPC69616.1"/>
    </source>
</evidence>
<feature type="compositionally biased region" description="Polar residues" evidence="1">
    <location>
        <begin position="122"/>
        <end position="132"/>
    </location>
</feature>
<protein>
    <submittedName>
        <fullName evidence="2">Uncharacterized protein</fullName>
    </submittedName>
</protein>
<name>A0A5B7HI69_PORTR</name>
<reference evidence="2 3" key="1">
    <citation type="submission" date="2019-05" db="EMBL/GenBank/DDBJ databases">
        <title>Another draft genome of Portunus trituberculatus and its Hox gene families provides insights of decapod evolution.</title>
        <authorList>
            <person name="Jeong J.-H."/>
            <person name="Song I."/>
            <person name="Kim S."/>
            <person name="Choi T."/>
            <person name="Kim D."/>
            <person name="Ryu S."/>
            <person name="Kim W."/>
        </authorList>
    </citation>
    <scope>NUCLEOTIDE SEQUENCE [LARGE SCALE GENOMIC DNA]</scope>
    <source>
        <tissue evidence="2">Muscle</tissue>
    </source>
</reference>
<organism evidence="2 3">
    <name type="scientific">Portunus trituberculatus</name>
    <name type="common">Swimming crab</name>
    <name type="synonym">Neptunus trituberculatus</name>
    <dbReference type="NCBI Taxonomy" id="210409"/>
    <lineage>
        <taxon>Eukaryota</taxon>
        <taxon>Metazoa</taxon>
        <taxon>Ecdysozoa</taxon>
        <taxon>Arthropoda</taxon>
        <taxon>Crustacea</taxon>
        <taxon>Multicrustacea</taxon>
        <taxon>Malacostraca</taxon>
        <taxon>Eumalacostraca</taxon>
        <taxon>Eucarida</taxon>
        <taxon>Decapoda</taxon>
        <taxon>Pleocyemata</taxon>
        <taxon>Brachyura</taxon>
        <taxon>Eubrachyura</taxon>
        <taxon>Portunoidea</taxon>
        <taxon>Portunidae</taxon>
        <taxon>Portuninae</taxon>
        <taxon>Portunus</taxon>
    </lineage>
</organism>